<feature type="region of interest" description="Disordered" evidence="16">
    <location>
        <begin position="1"/>
        <end position="81"/>
    </location>
</feature>
<evidence type="ECO:0000256" key="16">
    <source>
        <dbReference type="SAM" id="MobiDB-lite"/>
    </source>
</evidence>
<comment type="catalytic activity">
    <reaction evidence="15">
        <text>K(+)(in) + chloride(in) = K(+)(out) + chloride(out)</text>
        <dbReference type="Rhea" id="RHEA:72427"/>
        <dbReference type="ChEBI" id="CHEBI:17996"/>
        <dbReference type="ChEBI" id="CHEBI:29103"/>
    </reaction>
</comment>
<evidence type="ECO:0000259" key="19">
    <source>
        <dbReference type="Pfam" id="PF03522"/>
    </source>
</evidence>
<proteinExistence type="inferred from homology"/>
<evidence type="ECO:0000256" key="8">
    <source>
        <dbReference type="ARBA" id="ARBA00022958"/>
    </source>
</evidence>
<feature type="compositionally biased region" description="Polar residues" evidence="16">
    <location>
        <begin position="20"/>
        <end position="30"/>
    </location>
</feature>
<evidence type="ECO:0000256" key="13">
    <source>
        <dbReference type="ARBA" id="ARBA00023214"/>
    </source>
</evidence>
<feature type="compositionally biased region" description="Polar residues" evidence="16">
    <location>
        <begin position="69"/>
        <end position="81"/>
    </location>
</feature>
<name>A0A671XD66_SPAAU</name>
<dbReference type="InterPro" id="IPR000076">
    <property type="entry name" value="KCL_cotranspt"/>
</dbReference>
<comment type="similarity">
    <text evidence="14">Belongs to the SLC12A transporter family. K/Cl co-transporter subfamily.</text>
</comment>
<keyword evidence="12" id="KW-0325">Glycoprotein</keyword>
<keyword evidence="9 17" id="KW-1133">Transmembrane helix</keyword>
<evidence type="ECO:0000256" key="9">
    <source>
        <dbReference type="ARBA" id="ARBA00022989"/>
    </source>
</evidence>
<keyword evidence="11 17" id="KW-0472">Membrane</keyword>
<dbReference type="Pfam" id="PF00324">
    <property type="entry name" value="AA_permease"/>
    <property type="match status" value="2"/>
</dbReference>
<reference evidence="20" key="2">
    <citation type="submission" date="2025-08" db="UniProtKB">
        <authorList>
            <consortium name="Ensembl"/>
        </authorList>
    </citation>
    <scope>IDENTIFICATION</scope>
</reference>
<dbReference type="PANTHER" id="PTHR11827:SF66">
    <property type="entry name" value="SOLUTE CARRIER FAMILY 12 MEMBER 6"/>
    <property type="match status" value="1"/>
</dbReference>
<evidence type="ECO:0000256" key="6">
    <source>
        <dbReference type="ARBA" id="ARBA00022692"/>
    </source>
</evidence>
<feature type="domain" description="Amino acid permease/ SLC12A" evidence="18">
    <location>
        <begin position="481"/>
        <end position="759"/>
    </location>
</feature>
<keyword evidence="4" id="KW-0633">Potassium transport</keyword>
<dbReference type="FunFam" id="1.20.1740.10:FF:000040">
    <property type="entry name" value="Solute carrier family 12 member 6"/>
    <property type="match status" value="1"/>
</dbReference>
<sequence>MASVRFTVTPTKAEDLPGLSDTSPDISSRSGARVRFGSRESVNRSDPLSEVSGGGTAGGGGDTPEHSSVDQGDGNSKISSVYINNTHGVDDDDFYDRNLALFEEEMDTRPKVSSLLNRLANYTNLTQGAKEHEEAESIGEKKKASKSPQMGTFMGVYLPCLQNIFGVILFLRLTWVVGNAGVLQGLCIVFVCCCCTMLTAISMSAIATNGVVPAGGAYFMISRSLGPEFGGAVGLCFYLGTTFAGAMYILGAIEILLMYIAPKAAIFESKHPEGEGAAMLNNMRVYGSICLLLMSLLVFVGVKYVNKLASIFLACVIVSIVSIYVGALVSAFKPPQFPVCMLGNRTISGHEIDDNKCAKFIQLQIKEPERVETNFTITNENGTVGPTFDPSPAPALVNETTSIWKLFCDGPELNASCDKYFNSNNFSEIAGIPGLASGVISENLWSAYLSKGDVVEKGSLESSVDAHPASTHQPYVFADITTSFTLLVGIFFPSVTGIMAGSNRSGDLKDAQRSIPIGTILAILTTSIVYLTSVVLFGACIEGVVLRDKFGDSVKGNLVVGTLAWPSPWVIVIGSFFSTCGAGLQSLTGAPRLLQAIAKDNIIPFLRVFGHGKANGEPTWALLLTALIAELGILIASLDLVAPILTMFFLMCYLFVNLACGLQTLLRTPNWRPRFSYYHWTLSFLGMTICLALMFISSWYYAIVAMVIAGMIYKYIEYHGAEKEWGDGIRGLSLSAARYALLRLEEGPPHTKNWRPQVLVLLKLDEDAHVKSPRLLTFASQLKAGKGLTIVGTVVSGNFLQSYGEALAAEQTLKHLMDKERVKGFCQCIVAQKPREGISHMIQSSGLGGMKPNTVVMGWPHAWRQSEDPQSWKTFINTVRVTTAAHLALLVPKNISLFPSNSEPCTEGYIDVWWIVHDGGMLMLLPFLLRQHKVWRKCGMRIFTVAQMEDNSIQMKKDLATFLYHLRIEAEVEVVEMHDSDISAYTYERTLMMEQRSQMLRQMRLSKSDREREGNPGSSSSRQEAGGATRSQVYLSPRFRSTGVLSSNTSKGNTDRQAQLVKDRNSMLRLTSIGSDDDDDTDGGERDRPVSSGGGSSEHHRRVQMTWTKEKTSQYRATHSGCSTPEGFRDMLSIRPDHSNVRRMHTAVKLNEVIVNKSHDARLVLLNMPGPPRNPDGDENYMEFLEVLTEGLERVLLVRGGGSEVITIYS</sequence>
<gene>
    <name evidence="20" type="primary">SLC12A6</name>
</gene>
<dbReference type="AlphaFoldDB" id="A0A671XD66"/>
<reference evidence="20" key="3">
    <citation type="submission" date="2025-09" db="UniProtKB">
        <authorList>
            <consortium name="Ensembl"/>
        </authorList>
    </citation>
    <scope>IDENTIFICATION</scope>
</reference>
<dbReference type="GeneID" id="115589526"/>
<evidence type="ECO:0000256" key="4">
    <source>
        <dbReference type="ARBA" id="ARBA00022538"/>
    </source>
</evidence>
<keyword evidence="7" id="KW-0769">Symport</keyword>
<protein>
    <submittedName>
        <fullName evidence="20">Solute carrier family 12 member 6</fullName>
    </submittedName>
</protein>
<evidence type="ECO:0000256" key="2">
    <source>
        <dbReference type="ARBA" id="ARBA00022448"/>
    </source>
</evidence>
<evidence type="ECO:0000256" key="14">
    <source>
        <dbReference type="ARBA" id="ARBA00046331"/>
    </source>
</evidence>
<keyword evidence="5" id="KW-0597">Phosphoprotein</keyword>
<evidence type="ECO:0000313" key="20">
    <source>
        <dbReference type="Ensembl" id="ENSSAUP00010049068.1"/>
    </source>
</evidence>
<feature type="transmembrane region" description="Helical" evidence="17">
    <location>
        <begin position="237"/>
        <end position="262"/>
    </location>
</feature>
<feature type="domain" description="SLC12A transporter C-terminal" evidence="19">
    <location>
        <begin position="906"/>
        <end position="977"/>
    </location>
</feature>
<feature type="transmembrane region" description="Helical" evidence="17">
    <location>
        <begin position="181"/>
        <end position="199"/>
    </location>
</feature>
<keyword evidence="13" id="KW-0868">Chloride</keyword>
<keyword evidence="3" id="KW-1003">Cell membrane</keyword>
<dbReference type="Pfam" id="PF03522">
    <property type="entry name" value="SLC12"/>
    <property type="match status" value="3"/>
</dbReference>
<dbReference type="PANTHER" id="PTHR11827">
    <property type="entry name" value="SOLUTE CARRIER FAMILY 12, CATION COTRANSPORTERS"/>
    <property type="match status" value="1"/>
</dbReference>
<dbReference type="GO" id="GO:1990573">
    <property type="term" value="P:potassium ion import across plasma membrane"/>
    <property type="evidence" value="ECO:0007669"/>
    <property type="project" value="TreeGrafter"/>
</dbReference>
<feature type="transmembrane region" description="Helical" evidence="17">
    <location>
        <begin position="151"/>
        <end position="175"/>
    </location>
</feature>
<dbReference type="RefSeq" id="XP_030286321.1">
    <property type="nucleotide sequence ID" value="XM_030430461.1"/>
</dbReference>
<dbReference type="GO" id="GO:0055064">
    <property type="term" value="P:chloride ion homeostasis"/>
    <property type="evidence" value="ECO:0007669"/>
    <property type="project" value="TreeGrafter"/>
</dbReference>
<evidence type="ECO:0000256" key="5">
    <source>
        <dbReference type="ARBA" id="ARBA00022553"/>
    </source>
</evidence>
<accession>A0A671XD66</accession>
<dbReference type="Ensembl" id="ENSSAUT00010051639.1">
    <property type="protein sequence ID" value="ENSSAUP00010049068.1"/>
    <property type="gene ID" value="ENSSAUG00010013883.1"/>
</dbReference>
<dbReference type="GO" id="GO:0015379">
    <property type="term" value="F:potassium:chloride symporter activity"/>
    <property type="evidence" value="ECO:0007669"/>
    <property type="project" value="InterPro"/>
</dbReference>
<feature type="domain" description="SLC12A transporter C-terminal" evidence="19">
    <location>
        <begin position="1140"/>
        <end position="1210"/>
    </location>
</feature>
<evidence type="ECO:0000256" key="1">
    <source>
        <dbReference type="ARBA" id="ARBA00004651"/>
    </source>
</evidence>
<dbReference type="GO" id="GO:0006884">
    <property type="term" value="P:cell volume homeostasis"/>
    <property type="evidence" value="ECO:0007669"/>
    <property type="project" value="TreeGrafter"/>
</dbReference>
<evidence type="ECO:0000259" key="18">
    <source>
        <dbReference type="Pfam" id="PF00324"/>
    </source>
</evidence>
<feature type="compositionally biased region" description="Polar residues" evidence="16">
    <location>
        <begin position="1043"/>
        <end position="1057"/>
    </location>
</feature>
<feature type="compositionally biased region" description="Polar residues" evidence="16">
    <location>
        <begin position="1016"/>
        <end position="1034"/>
    </location>
</feature>
<keyword evidence="2" id="KW-0813">Transport</keyword>
<evidence type="ECO:0000256" key="3">
    <source>
        <dbReference type="ARBA" id="ARBA00022475"/>
    </source>
</evidence>
<evidence type="ECO:0000256" key="17">
    <source>
        <dbReference type="SAM" id="Phobius"/>
    </source>
</evidence>
<feature type="transmembrane region" description="Helical" evidence="17">
    <location>
        <begin position="620"/>
        <end position="641"/>
    </location>
</feature>
<organism evidence="20 21">
    <name type="scientific">Sparus aurata</name>
    <name type="common">Gilthead sea bream</name>
    <dbReference type="NCBI Taxonomy" id="8175"/>
    <lineage>
        <taxon>Eukaryota</taxon>
        <taxon>Metazoa</taxon>
        <taxon>Chordata</taxon>
        <taxon>Craniata</taxon>
        <taxon>Vertebrata</taxon>
        <taxon>Euteleostomi</taxon>
        <taxon>Actinopterygii</taxon>
        <taxon>Neopterygii</taxon>
        <taxon>Teleostei</taxon>
        <taxon>Neoteleostei</taxon>
        <taxon>Acanthomorphata</taxon>
        <taxon>Eupercaria</taxon>
        <taxon>Spariformes</taxon>
        <taxon>Sparidae</taxon>
        <taxon>Sparus</taxon>
    </lineage>
</organism>
<evidence type="ECO:0000256" key="11">
    <source>
        <dbReference type="ARBA" id="ARBA00023136"/>
    </source>
</evidence>
<reference evidence="20" key="1">
    <citation type="submission" date="2021-04" db="EMBL/GenBank/DDBJ databases">
        <authorList>
            <consortium name="Wellcome Sanger Institute Data Sharing"/>
        </authorList>
    </citation>
    <scope>NUCLEOTIDE SEQUENCE [LARGE SCALE GENOMIC DNA]</scope>
</reference>
<dbReference type="FunFam" id="1.20.1740.10:FF:000049">
    <property type="entry name" value="Solute carrier family 12 (potassium/chloride transporter), member 4"/>
    <property type="match status" value="1"/>
</dbReference>
<evidence type="ECO:0000256" key="15">
    <source>
        <dbReference type="ARBA" id="ARBA00047825"/>
    </source>
</evidence>
<dbReference type="InterPro" id="IPR004842">
    <property type="entry name" value="SLC12A_fam"/>
</dbReference>
<keyword evidence="6 17" id="KW-0812">Transmembrane</keyword>
<feature type="transmembrane region" description="Helical" evidence="17">
    <location>
        <begin position="476"/>
        <end position="500"/>
    </location>
</feature>
<dbReference type="PRINTS" id="PR01081">
    <property type="entry name" value="KCLTRNSPORT"/>
</dbReference>
<comment type="subcellular location">
    <subcellularLocation>
        <location evidence="1">Cell membrane</location>
        <topology evidence="1">Multi-pass membrane protein</topology>
    </subcellularLocation>
</comment>
<dbReference type="InterPro" id="IPR004841">
    <property type="entry name" value="AA-permease/SLC12A_dom"/>
</dbReference>
<dbReference type="NCBIfam" id="TIGR00930">
    <property type="entry name" value="2a30"/>
    <property type="match status" value="1"/>
</dbReference>
<feature type="transmembrane region" description="Helical" evidence="17">
    <location>
        <begin position="283"/>
        <end position="302"/>
    </location>
</feature>
<feature type="domain" description="SLC12A transporter C-terminal" evidence="19">
    <location>
        <begin position="773"/>
        <end position="890"/>
    </location>
</feature>
<feature type="compositionally biased region" description="Polar residues" evidence="16">
    <location>
        <begin position="1"/>
        <end position="10"/>
    </location>
</feature>
<keyword evidence="8" id="KW-0630">Potassium</keyword>
<dbReference type="GO" id="GO:0045202">
    <property type="term" value="C:synapse"/>
    <property type="evidence" value="ECO:0007669"/>
    <property type="project" value="GOC"/>
</dbReference>
<feature type="transmembrane region" description="Helical" evidence="17">
    <location>
        <begin position="558"/>
        <end position="577"/>
    </location>
</feature>
<evidence type="ECO:0000256" key="10">
    <source>
        <dbReference type="ARBA" id="ARBA00023065"/>
    </source>
</evidence>
<dbReference type="Gene3D" id="1.20.1740.10">
    <property type="entry name" value="Amino acid/polyamine transporter I"/>
    <property type="match status" value="2"/>
</dbReference>
<feature type="compositionally biased region" description="Gly residues" evidence="16">
    <location>
        <begin position="52"/>
        <end position="62"/>
    </location>
</feature>
<feature type="transmembrane region" description="Helical" evidence="17">
    <location>
        <begin position="648"/>
        <end position="666"/>
    </location>
</feature>
<feature type="region of interest" description="Disordered" evidence="16">
    <location>
        <begin position="1003"/>
        <end position="1123"/>
    </location>
</feature>
<feature type="transmembrane region" description="Helical" evidence="17">
    <location>
        <begin position="308"/>
        <end position="332"/>
    </location>
</feature>
<evidence type="ECO:0000256" key="7">
    <source>
        <dbReference type="ARBA" id="ARBA00022847"/>
    </source>
</evidence>
<evidence type="ECO:0000313" key="21">
    <source>
        <dbReference type="Proteomes" id="UP000472265"/>
    </source>
</evidence>
<dbReference type="OMA" id="GDICARK"/>
<dbReference type="GO" id="GO:0007268">
    <property type="term" value="P:chemical synaptic transmission"/>
    <property type="evidence" value="ECO:0007669"/>
    <property type="project" value="TreeGrafter"/>
</dbReference>
<dbReference type="GO" id="GO:0055075">
    <property type="term" value="P:potassium ion homeostasis"/>
    <property type="evidence" value="ECO:0007669"/>
    <property type="project" value="TreeGrafter"/>
</dbReference>
<evidence type="ECO:0000256" key="12">
    <source>
        <dbReference type="ARBA" id="ARBA00023180"/>
    </source>
</evidence>
<dbReference type="InterPro" id="IPR018491">
    <property type="entry name" value="SLC12_C"/>
</dbReference>
<dbReference type="GeneTree" id="ENSGT00940000160238"/>
<keyword evidence="10" id="KW-0406">Ion transport</keyword>
<feature type="transmembrane region" description="Helical" evidence="17">
    <location>
        <begin position="686"/>
        <end position="713"/>
    </location>
</feature>
<feature type="transmembrane region" description="Helical" evidence="17">
    <location>
        <begin position="520"/>
        <end position="546"/>
    </location>
</feature>
<feature type="domain" description="Amino acid permease/ SLC12A" evidence="18">
    <location>
        <begin position="156"/>
        <end position="333"/>
    </location>
</feature>
<feature type="compositionally biased region" description="Polar residues" evidence="16">
    <location>
        <begin position="1114"/>
        <end position="1123"/>
    </location>
</feature>
<dbReference type="InParanoid" id="A0A671XD66"/>
<dbReference type="GO" id="GO:0005886">
    <property type="term" value="C:plasma membrane"/>
    <property type="evidence" value="ECO:0007669"/>
    <property type="project" value="UniProtKB-SubCell"/>
</dbReference>
<keyword evidence="21" id="KW-1185">Reference proteome</keyword>
<dbReference type="Proteomes" id="UP000472265">
    <property type="component" value="Chromosome 10"/>
</dbReference>